<evidence type="ECO:0000256" key="3">
    <source>
        <dbReference type="ARBA" id="ARBA00022801"/>
    </source>
</evidence>
<keyword evidence="3" id="KW-0378">Hydrolase</keyword>
<evidence type="ECO:0000256" key="1">
    <source>
        <dbReference type="ARBA" id="ARBA00008683"/>
    </source>
</evidence>
<dbReference type="OrthoDB" id="284461at2759"/>
<dbReference type="CDD" id="cd07023">
    <property type="entry name" value="S49_Sppa_N_C"/>
    <property type="match status" value="1"/>
</dbReference>
<evidence type="ECO:0000313" key="5">
    <source>
        <dbReference type="EMBL" id="CAD7239455.1"/>
    </source>
</evidence>
<reference evidence="5" key="1">
    <citation type="submission" date="2020-11" db="EMBL/GenBank/DDBJ databases">
        <authorList>
            <person name="Tran Van P."/>
        </authorList>
    </citation>
    <scope>NUCLEOTIDE SEQUENCE</scope>
</reference>
<dbReference type="PANTHER" id="PTHR33209:SF1">
    <property type="entry name" value="PEPTIDASE S49 DOMAIN-CONTAINING PROTEIN"/>
    <property type="match status" value="1"/>
</dbReference>
<proteinExistence type="inferred from homology"/>
<dbReference type="EMBL" id="OB726451">
    <property type="protein sequence ID" value="CAD7239455.1"/>
    <property type="molecule type" value="Genomic_DNA"/>
</dbReference>
<dbReference type="Gene3D" id="6.20.330.10">
    <property type="match status" value="1"/>
</dbReference>
<keyword evidence="4" id="KW-0720">Serine protease</keyword>
<dbReference type="InterPro" id="IPR029045">
    <property type="entry name" value="ClpP/crotonase-like_dom_sf"/>
</dbReference>
<accession>A0A7R9A188</accession>
<comment type="similarity">
    <text evidence="1">Belongs to the peptidase S49 family.</text>
</comment>
<dbReference type="Gene3D" id="3.90.226.10">
    <property type="entry name" value="2-enoyl-CoA Hydratase, Chain A, domain 1"/>
    <property type="match status" value="1"/>
</dbReference>
<gene>
    <name evidence="5" type="ORF">CTOB1V02_LOCUS17270</name>
</gene>
<organism evidence="5">
    <name type="scientific">Cyprideis torosa</name>
    <dbReference type="NCBI Taxonomy" id="163714"/>
    <lineage>
        <taxon>Eukaryota</taxon>
        <taxon>Metazoa</taxon>
        <taxon>Ecdysozoa</taxon>
        <taxon>Arthropoda</taxon>
        <taxon>Crustacea</taxon>
        <taxon>Oligostraca</taxon>
        <taxon>Ostracoda</taxon>
        <taxon>Podocopa</taxon>
        <taxon>Podocopida</taxon>
        <taxon>Cytherocopina</taxon>
        <taxon>Cytheroidea</taxon>
        <taxon>Cytherideidae</taxon>
        <taxon>Cyprideis</taxon>
    </lineage>
</organism>
<protein>
    <submittedName>
        <fullName evidence="5">Uncharacterized protein</fullName>
    </submittedName>
</protein>
<dbReference type="InterPro" id="IPR002142">
    <property type="entry name" value="Peptidase_S49"/>
</dbReference>
<feature type="non-terminal residue" evidence="5">
    <location>
        <position position="164"/>
    </location>
</feature>
<keyword evidence="2" id="KW-0645">Protease</keyword>
<dbReference type="Pfam" id="PF01343">
    <property type="entry name" value="Peptidase_S49"/>
    <property type="match status" value="1"/>
</dbReference>
<dbReference type="AlphaFoldDB" id="A0A7R9A188"/>
<sequence length="164" mass="16891">MIRSELQTAQEAGIPVVASMGSVAASGGYWIAASADEIWASATTVTGSIGIFGLMPSFEKTLARYGIYSDGVATTPVAGGASVTRGLSPEYGDVLQTIIEAGYQQFLTTVAQGRGMDVDAVHDVAQGRIWTGEKAQEIGLVDKLGDLAQAISAAADLAGIEDYS</sequence>
<dbReference type="InterPro" id="IPR047272">
    <property type="entry name" value="S49_SppA_C"/>
</dbReference>
<dbReference type="GO" id="GO:0008236">
    <property type="term" value="F:serine-type peptidase activity"/>
    <property type="evidence" value="ECO:0007669"/>
    <property type="project" value="UniProtKB-KW"/>
</dbReference>
<evidence type="ECO:0000256" key="4">
    <source>
        <dbReference type="ARBA" id="ARBA00022825"/>
    </source>
</evidence>
<dbReference type="GO" id="GO:0006508">
    <property type="term" value="P:proteolysis"/>
    <property type="evidence" value="ECO:0007669"/>
    <property type="project" value="UniProtKB-KW"/>
</dbReference>
<dbReference type="PANTHER" id="PTHR33209">
    <property type="entry name" value="PROTEASE 4"/>
    <property type="match status" value="1"/>
</dbReference>
<dbReference type="SUPFAM" id="SSF52096">
    <property type="entry name" value="ClpP/crotonase"/>
    <property type="match status" value="1"/>
</dbReference>
<name>A0A7R9A188_9CRUS</name>
<evidence type="ECO:0000256" key="2">
    <source>
        <dbReference type="ARBA" id="ARBA00022670"/>
    </source>
</evidence>